<reference evidence="3" key="1">
    <citation type="journal article" date="2019" name="Int. J. Syst. Evol. Microbiol.">
        <title>The Global Catalogue of Microorganisms (GCM) 10K type strain sequencing project: providing services to taxonomists for standard genome sequencing and annotation.</title>
        <authorList>
            <consortium name="The Broad Institute Genomics Platform"/>
            <consortium name="The Broad Institute Genome Sequencing Center for Infectious Disease"/>
            <person name="Wu L."/>
            <person name="Ma J."/>
        </authorList>
    </citation>
    <scope>NUCLEOTIDE SEQUENCE [LARGE SCALE GENOMIC DNA]</scope>
    <source>
        <strain evidence="3">CGMCC 4.1648</strain>
    </source>
</reference>
<comment type="caution">
    <text evidence="2">The sequence shown here is derived from an EMBL/GenBank/DDBJ whole genome shotgun (WGS) entry which is preliminary data.</text>
</comment>
<keyword evidence="3" id="KW-1185">Reference proteome</keyword>
<accession>A0ABV9XS99</accession>
<dbReference type="EMBL" id="JBHSJD010000027">
    <property type="protein sequence ID" value="MFC5027055.1"/>
    <property type="molecule type" value="Genomic_DNA"/>
</dbReference>
<proteinExistence type="predicted"/>
<evidence type="ECO:0000313" key="3">
    <source>
        <dbReference type="Proteomes" id="UP001595829"/>
    </source>
</evidence>
<dbReference type="InterPro" id="IPR053714">
    <property type="entry name" value="Iso_Racemase_Enz_sf"/>
</dbReference>
<protein>
    <submittedName>
        <fullName evidence="2">Decarboxylase</fullName>
    </submittedName>
</protein>
<evidence type="ECO:0000313" key="2">
    <source>
        <dbReference type="EMBL" id="MFC5027055.1"/>
    </source>
</evidence>
<name>A0ABV9XS99_9ACTN</name>
<dbReference type="InterPro" id="IPR026286">
    <property type="entry name" value="MaiA/AMDase"/>
</dbReference>
<dbReference type="PANTHER" id="PTHR40267:SF1">
    <property type="entry name" value="BLR3294 PROTEIN"/>
    <property type="match status" value="1"/>
</dbReference>
<sequence length="245" mass="25576">MTTVGLLRPEGHPEDDYRRIETLLDSDIRVDSVAYRGPGEDPERLAAGAEELRLAGAESVVWASTGGSFVHGWEAAHEQARSLALAAGLPASSTSIGFAHAVRAVGAARVAVAGTYPEDVTEGFARFLEAAGIEVVGVRRAFAAGPVAELVRAADDPRAEAVLVPDTALPTVAALAGAEAAVGKPVLTGTQVTVWEGLRLAERRGAWADELGALFAREEPGPEPPGEEPAGLPRPWEPRAREEPA</sequence>
<dbReference type="RefSeq" id="WP_345691531.1">
    <property type="nucleotide sequence ID" value="NZ_BAABIT010000001.1"/>
</dbReference>
<feature type="compositionally biased region" description="Basic and acidic residues" evidence="1">
    <location>
        <begin position="236"/>
        <end position="245"/>
    </location>
</feature>
<dbReference type="Proteomes" id="UP001595829">
    <property type="component" value="Unassembled WGS sequence"/>
</dbReference>
<gene>
    <name evidence="2" type="ORF">ACFPM3_33455</name>
</gene>
<organism evidence="2 3">
    <name type="scientific">Streptomyces coeruleoprunus</name>
    <dbReference type="NCBI Taxonomy" id="285563"/>
    <lineage>
        <taxon>Bacteria</taxon>
        <taxon>Bacillati</taxon>
        <taxon>Actinomycetota</taxon>
        <taxon>Actinomycetes</taxon>
        <taxon>Kitasatosporales</taxon>
        <taxon>Streptomycetaceae</taxon>
        <taxon>Streptomyces</taxon>
    </lineage>
</organism>
<evidence type="ECO:0000256" key="1">
    <source>
        <dbReference type="SAM" id="MobiDB-lite"/>
    </source>
</evidence>
<dbReference type="Gene3D" id="3.40.50.12500">
    <property type="match status" value="1"/>
</dbReference>
<dbReference type="PANTHER" id="PTHR40267">
    <property type="entry name" value="BLR3294 PROTEIN"/>
    <property type="match status" value="1"/>
</dbReference>
<dbReference type="Pfam" id="PF17645">
    <property type="entry name" value="Amdase"/>
    <property type="match status" value="1"/>
</dbReference>
<feature type="region of interest" description="Disordered" evidence="1">
    <location>
        <begin position="215"/>
        <end position="245"/>
    </location>
</feature>